<dbReference type="GeneID" id="108980679"/>
<proteinExistence type="predicted"/>
<dbReference type="PANTHER" id="PTHR33601:SF21">
    <property type="entry name" value="PROTEIN LITTLE ZIPPER 1-LIKE"/>
    <property type="match status" value="1"/>
</dbReference>
<dbReference type="InterPro" id="IPR039312">
    <property type="entry name" value="ZPR"/>
</dbReference>
<dbReference type="AlphaFoldDB" id="A0A6P9EQP8"/>
<keyword evidence="1" id="KW-1185">Reference proteome</keyword>
<dbReference type="OrthoDB" id="1918054at2759"/>
<dbReference type="PANTHER" id="PTHR33601">
    <property type="entry name" value="PROTEIN LITTLE ZIPPER 4"/>
    <property type="match status" value="1"/>
</dbReference>
<organism evidence="1 2">
    <name type="scientific">Juglans regia</name>
    <name type="common">English walnut</name>
    <dbReference type="NCBI Taxonomy" id="51240"/>
    <lineage>
        <taxon>Eukaryota</taxon>
        <taxon>Viridiplantae</taxon>
        <taxon>Streptophyta</taxon>
        <taxon>Embryophyta</taxon>
        <taxon>Tracheophyta</taxon>
        <taxon>Spermatophyta</taxon>
        <taxon>Magnoliopsida</taxon>
        <taxon>eudicotyledons</taxon>
        <taxon>Gunneridae</taxon>
        <taxon>Pentapetalae</taxon>
        <taxon>rosids</taxon>
        <taxon>fabids</taxon>
        <taxon>Fagales</taxon>
        <taxon>Juglandaceae</taxon>
        <taxon>Juglans</taxon>
    </lineage>
</organism>
<name>A0A6P9EQP8_JUGRE</name>
<dbReference type="Gramene" id="Jr09_12100_p1">
    <property type="protein sequence ID" value="cds.Jr09_12100_p1"/>
    <property type="gene ID" value="Jr09_12100"/>
</dbReference>
<evidence type="ECO:0000313" key="1">
    <source>
        <dbReference type="Proteomes" id="UP000235220"/>
    </source>
</evidence>
<dbReference type="FunCoup" id="A0A6P9EQP8">
    <property type="interactions" value="645"/>
</dbReference>
<gene>
    <name evidence="2" type="primary">LOC108980679</name>
</gene>
<reference evidence="2" key="1">
    <citation type="submission" date="2025-08" db="UniProtKB">
        <authorList>
            <consortium name="RefSeq"/>
        </authorList>
    </citation>
    <scope>IDENTIFICATION</scope>
    <source>
        <tissue evidence="2">Leaves</tissue>
    </source>
</reference>
<dbReference type="RefSeq" id="XP_035549924.1">
    <property type="nucleotide sequence ID" value="XM_035694031.1"/>
</dbReference>
<evidence type="ECO:0000313" key="2">
    <source>
        <dbReference type="RefSeq" id="XP_035549924.1"/>
    </source>
</evidence>
<accession>A0A6P9EQP8</accession>
<sequence length="112" mass="13262">MCTNNTEKLPSGLVHSSERKQRSKRSKVQVPRRVSRKKCEEKADKDMELKNLKLFLENQSIIEENEKLRKKASVLHQENLALMSEFQNKFPDSDIFFDSLPLFFFTNTDNRR</sequence>
<protein>
    <submittedName>
        <fullName evidence="2">Protein LITTLE ZIPPER 1-like isoform X1</fullName>
    </submittedName>
</protein>
<dbReference type="Proteomes" id="UP000235220">
    <property type="component" value="Chromosome 9"/>
</dbReference>